<evidence type="ECO:0000256" key="8">
    <source>
        <dbReference type="ARBA" id="ARBA00022786"/>
    </source>
</evidence>
<dbReference type="GO" id="GO:0008270">
    <property type="term" value="F:zinc ion binding"/>
    <property type="evidence" value="ECO:0007669"/>
    <property type="project" value="UniProtKB-KW"/>
</dbReference>
<sequence>MADTDLADLRKQCITSLYLCTDNVSKYLDSEKEAEFDKLKKCVQQYCTLEAQQDVTIEAMEKAKRETDTSNVDTLEERFQSHLSTLVGKRLRVDKHPYMIEFTKRFEKGLEAAKHNLDESELAITESQDQYLDPITKRPIADPVKNTVCGHVYERESIMNLIKTKSRTKCPVAGCGNRAPVVANQLVSDEELMFRMTITKHSTMIQERTITNLDDTTG</sequence>
<evidence type="ECO:0000256" key="1">
    <source>
        <dbReference type="ARBA" id="ARBA00004123"/>
    </source>
</evidence>
<dbReference type="RefSeq" id="XP_026729798.1">
    <property type="nucleotide sequence ID" value="XM_026873997.1"/>
</dbReference>
<evidence type="ECO:0000313" key="16">
    <source>
        <dbReference type="RefSeq" id="XP_026729798.1"/>
    </source>
</evidence>
<keyword evidence="6" id="KW-0479">Metal-binding</keyword>
<dbReference type="InParanoid" id="A0A7E5VN88"/>
<protein>
    <recommendedName>
        <fullName evidence="4">E3 SUMO-protein ligase NSE2</fullName>
    </recommendedName>
    <alternativeName>
        <fullName evidence="11">E3 SUMO-protein transferase NSE2</fullName>
    </alternativeName>
    <alternativeName>
        <fullName evidence="12">Non-structural maintenance of chromosomes element 2 homolog</fullName>
    </alternativeName>
</protein>
<dbReference type="GO" id="GO:0000724">
    <property type="term" value="P:double-strand break repair via homologous recombination"/>
    <property type="evidence" value="ECO:0007669"/>
    <property type="project" value="InterPro"/>
</dbReference>
<dbReference type="GeneID" id="113495326"/>
<name>A0A7E5VN88_TRINI</name>
<dbReference type="GO" id="GO:0005634">
    <property type="term" value="C:nucleus"/>
    <property type="evidence" value="ECO:0007669"/>
    <property type="project" value="UniProtKB-SubCell"/>
</dbReference>
<reference evidence="16" key="1">
    <citation type="submission" date="2025-08" db="UniProtKB">
        <authorList>
            <consortium name="RefSeq"/>
        </authorList>
    </citation>
    <scope>IDENTIFICATION</scope>
</reference>
<comment type="subcellular location">
    <subcellularLocation>
        <location evidence="1">Nucleus</location>
    </subcellularLocation>
</comment>
<dbReference type="OrthoDB" id="26899at2759"/>
<dbReference type="GO" id="GO:0016925">
    <property type="term" value="P:protein sumoylation"/>
    <property type="evidence" value="ECO:0007669"/>
    <property type="project" value="UniProtKB-UniPathway"/>
</dbReference>
<evidence type="ECO:0000256" key="6">
    <source>
        <dbReference type="ARBA" id="ARBA00022723"/>
    </source>
</evidence>
<comment type="pathway">
    <text evidence="2">Protein modification; protein sumoylation.</text>
</comment>
<keyword evidence="9" id="KW-0862">Zinc</keyword>
<dbReference type="KEGG" id="tnl:113495326"/>
<keyword evidence="8" id="KW-0833">Ubl conjugation pathway</keyword>
<dbReference type="GO" id="GO:0030915">
    <property type="term" value="C:Smc5-Smc6 complex"/>
    <property type="evidence" value="ECO:0007669"/>
    <property type="project" value="InterPro"/>
</dbReference>
<dbReference type="FunCoup" id="A0A7E5VN88">
    <property type="interactions" value="1964"/>
</dbReference>
<evidence type="ECO:0000256" key="3">
    <source>
        <dbReference type="ARBA" id="ARBA00008212"/>
    </source>
</evidence>
<dbReference type="PANTHER" id="PTHR21330:SF1">
    <property type="entry name" value="E3 SUMO-PROTEIN LIGASE NSE2"/>
    <property type="match status" value="1"/>
</dbReference>
<dbReference type="InterPro" id="IPR004181">
    <property type="entry name" value="Znf_MIZ"/>
</dbReference>
<keyword evidence="5" id="KW-0808">Transferase</keyword>
<evidence type="ECO:0000256" key="10">
    <source>
        <dbReference type="ARBA" id="ARBA00023242"/>
    </source>
</evidence>
<accession>A0A7E5VN88</accession>
<evidence type="ECO:0000256" key="11">
    <source>
        <dbReference type="ARBA" id="ARBA00031731"/>
    </source>
</evidence>
<dbReference type="Gene3D" id="3.30.40.10">
    <property type="entry name" value="Zinc/RING finger domain, C3HC4 (zinc finger)"/>
    <property type="match status" value="1"/>
</dbReference>
<dbReference type="SUPFAM" id="SSF57850">
    <property type="entry name" value="RING/U-box"/>
    <property type="match status" value="1"/>
</dbReference>
<keyword evidence="10" id="KW-0539">Nucleus</keyword>
<dbReference type="InterPro" id="IPR026846">
    <property type="entry name" value="Nse2(Mms21)"/>
</dbReference>
<dbReference type="InterPro" id="IPR013083">
    <property type="entry name" value="Znf_RING/FYVE/PHD"/>
</dbReference>
<dbReference type="GO" id="GO:0061665">
    <property type="term" value="F:SUMO ligase activity"/>
    <property type="evidence" value="ECO:0007669"/>
    <property type="project" value="TreeGrafter"/>
</dbReference>
<feature type="domain" description="SP-RING-type" evidence="14">
    <location>
        <begin position="118"/>
        <end position="201"/>
    </location>
</feature>
<dbReference type="UniPathway" id="UPA00886"/>
<gene>
    <name evidence="16" type="primary">LOC113495326</name>
</gene>
<evidence type="ECO:0000256" key="12">
    <source>
        <dbReference type="ARBA" id="ARBA00032533"/>
    </source>
</evidence>
<evidence type="ECO:0000256" key="7">
    <source>
        <dbReference type="ARBA" id="ARBA00022771"/>
    </source>
</evidence>
<evidence type="ECO:0000256" key="13">
    <source>
        <dbReference type="PROSITE-ProRule" id="PRU00452"/>
    </source>
</evidence>
<keyword evidence="7 13" id="KW-0863">Zinc-finger</keyword>
<dbReference type="CDD" id="cd16651">
    <property type="entry name" value="SPL-RING_NSE2"/>
    <property type="match status" value="1"/>
</dbReference>
<dbReference type="AlphaFoldDB" id="A0A7E5VN88"/>
<proteinExistence type="inferred from homology"/>
<evidence type="ECO:0000256" key="9">
    <source>
        <dbReference type="ARBA" id="ARBA00022833"/>
    </source>
</evidence>
<dbReference type="PANTHER" id="PTHR21330">
    <property type="entry name" value="E3 SUMO-PROTEIN LIGASE NSE2"/>
    <property type="match status" value="1"/>
</dbReference>
<evidence type="ECO:0000256" key="2">
    <source>
        <dbReference type="ARBA" id="ARBA00004718"/>
    </source>
</evidence>
<dbReference type="PROSITE" id="PS51044">
    <property type="entry name" value="ZF_SP_RING"/>
    <property type="match status" value="1"/>
</dbReference>
<organism evidence="15 16">
    <name type="scientific">Trichoplusia ni</name>
    <name type="common">Cabbage looper</name>
    <dbReference type="NCBI Taxonomy" id="7111"/>
    <lineage>
        <taxon>Eukaryota</taxon>
        <taxon>Metazoa</taxon>
        <taxon>Ecdysozoa</taxon>
        <taxon>Arthropoda</taxon>
        <taxon>Hexapoda</taxon>
        <taxon>Insecta</taxon>
        <taxon>Pterygota</taxon>
        <taxon>Neoptera</taxon>
        <taxon>Endopterygota</taxon>
        <taxon>Lepidoptera</taxon>
        <taxon>Glossata</taxon>
        <taxon>Ditrysia</taxon>
        <taxon>Noctuoidea</taxon>
        <taxon>Noctuidae</taxon>
        <taxon>Plusiinae</taxon>
        <taxon>Trichoplusia</taxon>
    </lineage>
</organism>
<evidence type="ECO:0000256" key="4">
    <source>
        <dbReference type="ARBA" id="ARBA00020923"/>
    </source>
</evidence>
<dbReference type="Pfam" id="PF11789">
    <property type="entry name" value="zf-Nse"/>
    <property type="match status" value="1"/>
</dbReference>
<keyword evidence="15" id="KW-1185">Reference proteome</keyword>
<comment type="similarity">
    <text evidence="3">Belongs to the NSE2 family.</text>
</comment>
<evidence type="ECO:0000313" key="15">
    <source>
        <dbReference type="Proteomes" id="UP000322000"/>
    </source>
</evidence>
<dbReference type="Proteomes" id="UP000322000">
    <property type="component" value="Chromosome 6"/>
</dbReference>
<evidence type="ECO:0000256" key="5">
    <source>
        <dbReference type="ARBA" id="ARBA00022679"/>
    </source>
</evidence>
<evidence type="ECO:0000259" key="14">
    <source>
        <dbReference type="PROSITE" id="PS51044"/>
    </source>
</evidence>